<reference evidence="5" key="2">
    <citation type="journal article" date="2023" name="Int. J. Mol. Sci.">
        <title>De Novo Assembly and Annotation of 11 Diverse Shrub Willow (Salix) Genomes Reveals Novel Gene Organization in Sex-Linked Regions.</title>
        <authorList>
            <person name="Hyden B."/>
            <person name="Feng K."/>
            <person name="Yates T.B."/>
            <person name="Jawdy S."/>
            <person name="Cereghino C."/>
            <person name="Smart L.B."/>
            <person name="Muchero W."/>
        </authorList>
    </citation>
    <scope>NUCLEOTIDE SEQUENCE [LARGE SCALE GENOMIC DNA]</scope>
    <source>
        <tissue evidence="5">Shoot tip</tissue>
    </source>
</reference>
<feature type="compositionally biased region" description="Low complexity" evidence="2">
    <location>
        <begin position="32"/>
        <end position="61"/>
    </location>
</feature>
<evidence type="ECO:0000256" key="1">
    <source>
        <dbReference type="PROSITE-ProRule" id="PRU00834"/>
    </source>
</evidence>
<protein>
    <recommendedName>
        <fullName evidence="7">Protein kinase domain-containing protein</fullName>
    </recommendedName>
</protein>
<dbReference type="PROSITE" id="PS51501">
    <property type="entry name" value="ZF_DNL"/>
    <property type="match status" value="1"/>
</dbReference>
<dbReference type="AlphaFoldDB" id="A0A9Q0PLJ8"/>
<name>A0A9Q0PLJ8_SALVM</name>
<dbReference type="PANTHER" id="PTHR46863:SF2">
    <property type="entry name" value="LYSM DOMAIN RECEPTOR-LIKE KINASE 3"/>
    <property type="match status" value="1"/>
</dbReference>
<dbReference type="InterPro" id="IPR007853">
    <property type="entry name" value="Znf_DNL-typ"/>
</dbReference>
<sequence length="632" mass="69285">MRKSKKIRDMINNLSPKPKTSESLKPSPPTPASTAATSSSSASSSINQSSSNYPSTDDSSTCTEASNSLSFSSKTSLSTLKDSLPENPHIYDLSEICEATNNFLKKPFSSSLFINLLEMLNSSHHSSVIKLFGVSSPGNYIYLVYEYVHGANLATCLRNPQNPSYTVLSSWLSRMQIATDIANGLDYIHHCSGLNSESVHGHIKSSSILVTEDSLNAKICHFGTAELCGERVGNEDSRGMRFEGTAGYMAPESQASAFVTQKCDVYAFGVVILELVSGEEALRYVFDKVGGVYKRISVIEKAREVVAVGGGELRKWVDKRMKDSYPVEVAEKMVLLGLECVDDDPEKRPHTGLIDVRVSKLYLKSKKWAEKFGLPTDFSDLRNQIDSGSVDDFCNHADDITSDISALDTSALLFLRLVIQEEKQGCEPGQQSFMAAARNTFRLRRLLSFLSHNNQPLTSSLNKEHSWKILPSASSLFTRNDFYGRGLQTLAKPTSQANEESENHENNLKPDCSSATAPSQTNSNEGSATTFSALSNLKTSPRHDLAMIFTCKVCETRSVKTVCRESYEKGVVVARCGGCNNLHLIADHLGWFGQPGTIEEILAARGEEVKKGSADTFNLTLEDLAGNKTFKD</sequence>
<evidence type="ECO:0000259" key="3">
    <source>
        <dbReference type="PROSITE" id="PS50011"/>
    </source>
</evidence>
<dbReference type="EMBL" id="JAPFFL010000012">
    <property type="protein sequence ID" value="KAJ6690466.1"/>
    <property type="molecule type" value="Genomic_DNA"/>
</dbReference>
<reference evidence="5" key="1">
    <citation type="submission" date="2022-11" db="EMBL/GenBank/DDBJ databases">
        <authorList>
            <person name="Hyden B.L."/>
            <person name="Feng K."/>
            <person name="Yates T."/>
            <person name="Jawdy S."/>
            <person name="Smart L.B."/>
            <person name="Muchero W."/>
        </authorList>
    </citation>
    <scope>NUCLEOTIDE SEQUENCE</scope>
    <source>
        <tissue evidence="5">Shoot tip</tissue>
    </source>
</reference>
<feature type="region of interest" description="Disordered" evidence="2">
    <location>
        <begin position="492"/>
        <end position="528"/>
    </location>
</feature>
<dbReference type="InterPro" id="IPR001245">
    <property type="entry name" value="Ser-Thr/Tyr_kinase_cat_dom"/>
</dbReference>
<keyword evidence="1" id="KW-0862">Zinc</keyword>
<dbReference type="InterPro" id="IPR000719">
    <property type="entry name" value="Prot_kinase_dom"/>
</dbReference>
<dbReference type="InterPro" id="IPR011009">
    <property type="entry name" value="Kinase-like_dom_sf"/>
</dbReference>
<feature type="region of interest" description="Disordered" evidence="2">
    <location>
        <begin position="1"/>
        <end position="61"/>
    </location>
</feature>
<accession>A0A9Q0PLJ8</accession>
<keyword evidence="6" id="KW-1185">Reference proteome</keyword>
<dbReference type="Gene3D" id="1.10.510.10">
    <property type="entry name" value="Transferase(Phosphotransferase) domain 1"/>
    <property type="match status" value="1"/>
</dbReference>
<feature type="domain" description="DNL-type" evidence="4">
    <location>
        <begin position="540"/>
        <end position="632"/>
    </location>
</feature>
<keyword evidence="1" id="KW-0479">Metal-binding</keyword>
<dbReference type="GO" id="GO:0004672">
    <property type="term" value="F:protein kinase activity"/>
    <property type="evidence" value="ECO:0007669"/>
    <property type="project" value="InterPro"/>
</dbReference>
<evidence type="ECO:0000313" key="6">
    <source>
        <dbReference type="Proteomes" id="UP001151529"/>
    </source>
</evidence>
<evidence type="ECO:0000313" key="5">
    <source>
        <dbReference type="EMBL" id="KAJ6690466.1"/>
    </source>
</evidence>
<evidence type="ECO:0000256" key="2">
    <source>
        <dbReference type="SAM" id="MobiDB-lite"/>
    </source>
</evidence>
<dbReference type="OrthoDB" id="512667at2759"/>
<evidence type="ECO:0000259" key="4">
    <source>
        <dbReference type="PROSITE" id="PS51501"/>
    </source>
</evidence>
<feature type="domain" description="Protein kinase" evidence="3">
    <location>
        <begin position="63"/>
        <end position="363"/>
    </location>
</feature>
<keyword evidence="1" id="KW-0863">Zinc-finger</keyword>
<evidence type="ECO:0008006" key="7">
    <source>
        <dbReference type="Google" id="ProtNLM"/>
    </source>
</evidence>
<dbReference type="Proteomes" id="UP001151529">
    <property type="component" value="Chromosome 8"/>
</dbReference>
<dbReference type="SUPFAM" id="SSF56112">
    <property type="entry name" value="Protein kinase-like (PK-like)"/>
    <property type="match status" value="1"/>
</dbReference>
<organism evidence="5 6">
    <name type="scientific">Salix viminalis</name>
    <name type="common">Common osier</name>
    <name type="synonym">Basket willow</name>
    <dbReference type="NCBI Taxonomy" id="40686"/>
    <lineage>
        <taxon>Eukaryota</taxon>
        <taxon>Viridiplantae</taxon>
        <taxon>Streptophyta</taxon>
        <taxon>Embryophyta</taxon>
        <taxon>Tracheophyta</taxon>
        <taxon>Spermatophyta</taxon>
        <taxon>Magnoliopsida</taxon>
        <taxon>eudicotyledons</taxon>
        <taxon>Gunneridae</taxon>
        <taxon>Pentapetalae</taxon>
        <taxon>rosids</taxon>
        <taxon>fabids</taxon>
        <taxon>Malpighiales</taxon>
        <taxon>Salicaceae</taxon>
        <taxon>Saliceae</taxon>
        <taxon>Salix</taxon>
    </lineage>
</organism>
<dbReference type="PROSITE" id="PS50011">
    <property type="entry name" value="PROTEIN_KINASE_DOM"/>
    <property type="match status" value="1"/>
</dbReference>
<proteinExistence type="predicted"/>
<dbReference type="Pfam" id="PF05180">
    <property type="entry name" value="zf-DNL"/>
    <property type="match status" value="1"/>
</dbReference>
<dbReference type="GO" id="GO:0008270">
    <property type="term" value="F:zinc ion binding"/>
    <property type="evidence" value="ECO:0007669"/>
    <property type="project" value="UniProtKB-KW"/>
</dbReference>
<dbReference type="Pfam" id="PF07714">
    <property type="entry name" value="PK_Tyr_Ser-Thr"/>
    <property type="match status" value="1"/>
</dbReference>
<feature type="compositionally biased region" description="Polar residues" evidence="2">
    <location>
        <begin position="513"/>
        <end position="528"/>
    </location>
</feature>
<comment type="caution">
    <text evidence="5">The sequence shown here is derived from an EMBL/GenBank/DDBJ whole genome shotgun (WGS) entry which is preliminary data.</text>
</comment>
<dbReference type="PANTHER" id="PTHR46863">
    <property type="entry name" value="OS09G0572100 PROTEIN"/>
    <property type="match status" value="1"/>
</dbReference>
<gene>
    <name evidence="5" type="ORF">OIU85_006705</name>
</gene>
<dbReference type="GO" id="GO:0005524">
    <property type="term" value="F:ATP binding"/>
    <property type="evidence" value="ECO:0007669"/>
    <property type="project" value="InterPro"/>
</dbReference>